<gene>
    <name evidence="8" type="ORF">PECAL_1P31210</name>
</gene>
<protein>
    <recommendedName>
        <fullName evidence="7">AP2/ERF domain-containing protein</fullName>
    </recommendedName>
</protein>
<dbReference type="GO" id="GO:0003700">
    <property type="term" value="F:DNA-binding transcription factor activity"/>
    <property type="evidence" value="ECO:0007669"/>
    <property type="project" value="InterPro"/>
</dbReference>
<dbReference type="SUPFAM" id="SSF54171">
    <property type="entry name" value="DNA-binding domain"/>
    <property type="match status" value="2"/>
</dbReference>
<accession>A0A8J2SBK2</accession>
<feature type="compositionally biased region" description="Low complexity" evidence="6">
    <location>
        <begin position="255"/>
        <end position="269"/>
    </location>
</feature>
<dbReference type="GO" id="GO:0003677">
    <property type="term" value="F:DNA binding"/>
    <property type="evidence" value="ECO:0007669"/>
    <property type="project" value="UniProtKB-KW"/>
</dbReference>
<keyword evidence="4" id="KW-0804">Transcription</keyword>
<evidence type="ECO:0000256" key="3">
    <source>
        <dbReference type="ARBA" id="ARBA00023125"/>
    </source>
</evidence>
<dbReference type="PROSITE" id="PS51032">
    <property type="entry name" value="AP2_ERF"/>
    <property type="match status" value="2"/>
</dbReference>
<evidence type="ECO:0000256" key="6">
    <source>
        <dbReference type="SAM" id="MobiDB-lite"/>
    </source>
</evidence>
<feature type="region of interest" description="Disordered" evidence="6">
    <location>
        <begin position="20"/>
        <end position="69"/>
    </location>
</feature>
<sequence>METPPIHVLLALDAQILGGKVGYGTSTPSSPVVSLTGHDDDDEDWSPESPALGRDGPATVADEGEGTTRTTTSRFWGVYWHEETKKWRAQYRDAADKKRTIGCFNDEEEAARAVNKAIRDAGLEGRRRMNAADATGALVPKAPGSHNRRDDSAVVAPDPARAPSATSSKFWGVSWNKESRRWEAGYRDANGKKRNLGYFDTQEDAAHAVNAAIRRAGLEGKRRTNPVVDGQLVPRARKASGHGKQSVRKRRRAEAAATPSTRPASTKES</sequence>
<evidence type="ECO:0000313" key="9">
    <source>
        <dbReference type="Proteomes" id="UP000789595"/>
    </source>
</evidence>
<feature type="compositionally biased region" description="Low complexity" evidence="6">
    <location>
        <begin position="25"/>
        <end position="34"/>
    </location>
</feature>
<feature type="region of interest" description="Disordered" evidence="6">
    <location>
        <begin position="222"/>
        <end position="269"/>
    </location>
</feature>
<proteinExistence type="predicted"/>
<feature type="region of interest" description="Disordered" evidence="6">
    <location>
        <begin position="134"/>
        <end position="167"/>
    </location>
</feature>
<feature type="compositionally biased region" description="Basic residues" evidence="6">
    <location>
        <begin position="235"/>
        <end position="252"/>
    </location>
</feature>
<dbReference type="InterPro" id="IPR001471">
    <property type="entry name" value="AP2/ERF_dom"/>
</dbReference>
<evidence type="ECO:0000256" key="1">
    <source>
        <dbReference type="ARBA" id="ARBA00004123"/>
    </source>
</evidence>
<dbReference type="OrthoDB" id="242866at2759"/>
<keyword evidence="2" id="KW-0805">Transcription regulation</keyword>
<feature type="domain" description="AP2/ERF" evidence="7">
    <location>
        <begin position="169"/>
        <end position="227"/>
    </location>
</feature>
<evidence type="ECO:0000259" key="7">
    <source>
        <dbReference type="PROSITE" id="PS51032"/>
    </source>
</evidence>
<evidence type="ECO:0000313" key="8">
    <source>
        <dbReference type="EMBL" id="CAH0366618.1"/>
    </source>
</evidence>
<dbReference type="InterPro" id="IPR016177">
    <property type="entry name" value="DNA-bd_dom_sf"/>
</dbReference>
<name>A0A8J2SBK2_9STRA</name>
<dbReference type="GO" id="GO:0005634">
    <property type="term" value="C:nucleus"/>
    <property type="evidence" value="ECO:0007669"/>
    <property type="project" value="UniProtKB-SubCell"/>
</dbReference>
<reference evidence="8" key="1">
    <citation type="submission" date="2021-11" db="EMBL/GenBank/DDBJ databases">
        <authorList>
            <consortium name="Genoscope - CEA"/>
            <person name="William W."/>
        </authorList>
    </citation>
    <scope>NUCLEOTIDE SEQUENCE</scope>
</reference>
<evidence type="ECO:0000256" key="5">
    <source>
        <dbReference type="ARBA" id="ARBA00023242"/>
    </source>
</evidence>
<dbReference type="PANTHER" id="PTHR31194:SF189">
    <property type="entry name" value="AP2_ERF DOMAIN-CONTAINING PROTEIN"/>
    <property type="match status" value="1"/>
</dbReference>
<evidence type="ECO:0000256" key="4">
    <source>
        <dbReference type="ARBA" id="ARBA00023163"/>
    </source>
</evidence>
<dbReference type="InterPro" id="IPR036955">
    <property type="entry name" value="AP2/ERF_dom_sf"/>
</dbReference>
<organism evidence="8 9">
    <name type="scientific">Pelagomonas calceolata</name>
    <dbReference type="NCBI Taxonomy" id="35677"/>
    <lineage>
        <taxon>Eukaryota</taxon>
        <taxon>Sar</taxon>
        <taxon>Stramenopiles</taxon>
        <taxon>Ochrophyta</taxon>
        <taxon>Pelagophyceae</taxon>
        <taxon>Pelagomonadales</taxon>
        <taxon>Pelagomonadaceae</taxon>
        <taxon>Pelagomonas</taxon>
    </lineage>
</organism>
<dbReference type="PANTHER" id="PTHR31194">
    <property type="entry name" value="SHN SHINE , DNA BINDING / TRANSCRIPTION FACTOR"/>
    <property type="match status" value="1"/>
</dbReference>
<keyword evidence="5" id="KW-0539">Nucleus</keyword>
<feature type="domain" description="AP2/ERF" evidence="7">
    <location>
        <begin position="74"/>
        <end position="132"/>
    </location>
</feature>
<keyword evidence="3" id="KW-0238">DNA-binding</keyword>
<dbReference type="InterPro" id="IPR050913">
    <property type="entry name" value="AP2/ERF_ERF"/>
</dbReference>
<comment type="subcellular location">
    <subcellularLocation>
        <location evidence="1">Nucleus</location>
    </subcellularLocation>
</comment>
<dbReference type="AlphaFoldDB" id="A0A8J2SBK2"/>
<dbReference type="Gene3D" id="3.30.730.10">
    <property type="entry name" value="AP2/ERF domain"/>
    <property type="match status" value="2"/>
</dbReference>
<dbReference type="EMBL" id="CAKKNE010000001">
    <property type="protein sequence ID" value="CAH0366618.1"/>
    <property type="molecule type" value="Genomic_DNA"/>
</dbReference>
<keyword evidence="9" id="KW-1185">Reference proteome</keyword>
<dbReference type="Proteomes" id="UP000789595">
    <property type="component" value="Unassembled WGS sequence"/>
</dbReference>
<evidence type="ECO:0000256" key="2">
    <source>
        <dbReference type="ARBA" id="ARBA00023015"/>
    </source>
</evidence>
<comment type="caution">
    <text evidence="8">The sequence shown here is derived from an EMBL/GenBank/DDBJ whole genome shotgun (WGS) entry which is preliminary data.</text>
</comment>